<dbReference type="GO" id="GO:0030975">
    <property type="term" value="F:thiamine binding"/>
    <property type="evidence" value="ECO:0007669"/>
    <property type="project" value="TreeGrafter"/>
</dbReference>
<dbReference type="GO" id="GO:0019808">
    <property type="term" value="F:polyamine binding"/>
    <property type="evidence" value="ECO:0007669"/>
    <property type="project" value="InterPro"/>
</dbReference>
<reference evidence="3 4" key="1">
    <citation type="submission" date="2018-11" db="EMBL/GenBank/DDBJ databases">
        <title>Genomic Encyclopedia of Type Strains, Phase IV (KMG-IV): sequencing the most valuable type-strain genomes for metagenomic binning, comparative biology and taxonomic classification.</title>
        <authorList>
            <person name="Goeker M."/>
        </authorList>
    </citation>
    <scope>NUCLEOTIDE SEQUENCE [LARGE SCALE GENOMIC DNA]</scope>
    <source>
        <strain evidence="3 4">DSM 5900</strain>
    </source>
</reference>
<dbReference type="SUPFAM" id="SSF53850">
    <property type="entry name" value="Periplasmic binding protein-like II"/>
    <property type="match status" value="1"/>
</dbReference>
<dbReference type="GO" id="GO:0015846">
    <property type="term" value="P:polyamine transport"/>
    <property type="evidence" value="ECO:0007669"/>
    <property type="project" value="InterPro"/>
</dbReference>
<dbReference type="Gene3D" id="3.40.190.10">
    <property type="entry name" value="Periplasmic binding protein-like II"/>
    <property type="match status" value="2"/>
</dbReference>
<dbReference type="PANTHER" id="PTHR30006">
    <property type="entry name" value="THIAMINE-BINDING PERIPLASMIC PROTEIN-RELATED"/>
    <property type="match status" value="1"/>
</dbReference>
<evidence type="ECO:0000256" key="1">
    <source>
        <dbReference type="ARBA" id="ARBA00022729"/>
    </source>
</evidence>
<evidence type="ECO:0000256" key="2">
    <source>
        <dbReference type="SAM" id="SignalP"/>
    </source>
</evidence>
<name>A0A3N1KUZ0_9PROT</name>
<sequence>MHRRSFVTAAAGLALALSAGPVAAQGKGEIVMGAWGGGTSATWRAGVAEPFTKATGIPVKINEWPDPEPQIRAQRANPQYNMAVATYFNAANLHRDGLLETFDPAEFPDLKNVPESYKMKAADGRVIGIPAYFQYYGIAVNTDLAKVSDFQSWNDLANPKWKGKLSVTRPIYASTYDLVIFAKINGGDEKNIEPGLPLLKALGANALNVYNSMAHLNTLLTRGEVAAAPYYVTRVWGLKQSGVKNIEFILPKEGSLAIPYILVVPKGAKHPEAYKAFLKASLETTQQAKMLDLSGYIPLNTTTPISAEHEANFGMKLPALLGRLYQPDWDVIAQTHKERVAQVEQLLSR</sequence>
<evidence type="ECO:0000313" key="3">
    <source>
        <dbReference type="EMBL" id="ROP83794.1"/>
    </source>
</evidence>
<feature type="chain" id="PRO_5017983650" evidence="2">
    <location>
        <begin position="25"/>
        <end position="349"/>
    </location>
</feature>
<protein>
    <submittedName>
        <fullName evidence="3">Putative spermidine/putrescine transport system substrate-binding protein</fullName>
    </submittedName>
</protein>
<comment type="caution">
    <text evidence="3">The sequence shown here is derived from an EMBL/GenBank/DDBJ whole genome shotgun (WGS) entry which is preliminary data.</text>
</comment>
<organism evidence="3 4">
    <name type="scientific">Stella humosa</name>
    <dbReference type="NCBI Taxonomy" id="94"/>
    <lineage>
        <taxon>Bacteria</taxon>
        <taxon>Pseudomonadati</taxon>
        <taxon>Pseudomonadota</taxon>
        <taxon>Alphaproteobacteria</taxon>
        <taxon>Rhodospirillales</taxon>
        <taxon>Stellaceae</taxon>
        <taxon>Stella</taxon>
    </lineage>
</organism>
<dbReference type="Proteomes" id="UP000278222">
    <property type="component" value="Unassembled WGS sequence"/>
</dbReference>
<keyword evidence="1 2" id="KW-0732">Signal</keyword>
<dbReference type="GO" id="GO:0015888">
    <property type="term" value="P:thiamine transport"/>
    <property type="evidence" value="ECO:0007669"/>
    <property type="project" value="TreeGrafter"/>
</dbReference>
<dbReference type="AlphaFoldDB" id="A0A3N1KUZ0"/>
<dbReference type="Pfam" id="PF13416">
    <property type="entry name" value="SBP_bac_8"/>
    <property type="match status" value="1"/>
</dbReference>
<dbReference type="EMBL" id="RJKX01000016">
    <property type="protein sequence ID" value="ROP83794.1"/>
    <property type="molecule type" value="Genomic_DNA"/>
</dbReference>
<keyword evidence="4" id="KW-1185">Reference proteome</keyword>
<accession>A0A3N1KUZ0</accession>
<dbReference type="InterPro" id="IPR001188">
    <property type="entry name" value="Sperm_putr-bd"/>
</dbReference>
<dbReference type="PANTHER" id="PTHR30006:SF2">
    <property type="entry name" value="ABC TRANSPORTER SUBSTRATE-BINDING PROTEIN"/>
    <property type="match status" value="1"/>
</dbReference>
<evidence type="ECO:0000313" key="4">
    <source>
        <dbReference type="Proteomes" id="UP000278222"/>
    </source>
</evidence>
<dbReference type="GO" id="GO:0030288">
    <property type="term" value="C:outer membrane-bounded periplasmic space"/>
    <property type="evidence" value="ECO:0007669"/>
    <property type="project" value="TreeGrafter"/>
</dbReference>
<gene>
    <name evidence="3" type="ORF">EDC65_4443</name>
</gene>
<dbReference type="GO" id="GO:0030976">
    <property type="term" value="F:thiamine pyrophosphate binding"/>
    <property type="evidence" value="ECO:0007669"/>
    <property type="project" value="TreeGrafter"/>
</dbReference>
<proteinExistence type="predicted"/>
<dbReference type="InterPro" id="IPR006059">
    <property type="entry name" value="SBP"/>
</dbReference>
<dbReference type="RefSeq" id="WP_197735664.1">
    <property type="nucleotide sequence ID" value="NZ_AP019700.1"/>
</dbReference>
<feature type="signal peptide" evidence="2">
    <location>
        <begin position="1"/>
        <end position="24"/>
    </location>
</feature>
<dbReference type="PRINTS" id="PR00909">
    <property type="entry name" value="SPERMDNBNDNG"/>
</dbReference>